<reference evidence="1 2" key="1">
    <citation type="submission" date="2020-04" db="EMBL/GenBank/DDBJ databases">
        <title>Perkinsus olseni comparative genomics.</title>
        <authorList>
            <person name="Bogema D.R."/>
        </authorList>
    </citation>
    <scope>NUCLEOTIDE SEQUENCE [LARGE SCALE GENOMIC DNA]</scope>
    <source>
        <strain evidence="1 2">ATCC PRA-207</strain>
    </source>
</reference>
<gene>
    <name evidence="1" type="ORF">FOZ63_005540</name>
</gene>
<protein>
    <submittedName>
        <fullName evidence="1">Uncharacterized protein</fullName>
    </submittedName>
</protein>
<name>A0A7J6TMC4_PEROL</name>
<dbReference type="EMBL" id="JABANO010009637">
    <property type="protein sequence ID" value="KAF4746484.1"/>
    <property type="molecule type" value="Genomic_DNA"/>
</dbReference>
<dbReference type="CDD" id="cd09275">
    <property type="entry name" value="RNase_HI_RT_DIRS1"/>
    <property type="match status" value="1"/>
</dbReference>
<dbReference type="Proteomes" id="UP000553632">
    <property type="component" value="Unassembled WGS sequence"/>
</dbReference>
<accession>A0A7J6TMC4</accession>
<evidence type="ECO:0000313" key="2">
    <source>
        <dbReference type="Proteomes" id="UP000553632"/>
    </source>
</evidence>
<proteinExistence type="predicted"/>
<organism evidence="1 2">
    <name type="scientific">Perkinsus olseni</name>
    <name type="common">Perkinsus atlanticus</name>
    <dbReference type="NCBI Taxonomy" id="32597"/>
    <lineage>
        <taxon>Eukaryota</taxon>
        <taxon>Sar</taxon>
        <taxon>Alveolata</taxon>
        <taxon>Perkinsozoa</taxon>
        <taxon>Perkinsea</taxon>
        <taxon>Perkinsida</taxon>
        <taxon>Perkinsidae</taxon>
        <taxon>Perkinsus</taxon>
    </lineage>
</organism>
<comment type="caution">
    <text evidence="1">The sequence shown here is derived from an EMBL/GenBank/DDBJ whole genome shotgun (WGS) entry which is preliminary data.</text>
</comment>
<dbReference type="AlphaFoldDB" id="A0A7J6TMC4"/>
<keyword evidence="2" id="KW-1185">Reference proteome</keyword>
<feature type="non-terminal residue" evidence="1">
    <location>
        <position position="555"/>
    </location>
</feature>
<sequence length="555" mass="62211">MQFITAFEDLQTDGFIEPSSVLQHLSCCLSYVDRSLRACCQNEERLAEVFSLCEKLLAEGKKALIDKRKVFKLGGLISVDALCLHGTCRLIGDCFRRLIGRACSSIGWNSPIDFEAFTEPLYAAWSELLRWCKEECAPDRRSCVHDIPYVVGAVQSISLSVLTDASQSGGGFVLFKKNPNGELFPIANSAFGWREHQTVWHSNRRELCVLLRALRALVELCSNIKSMCPNPALRIVVDIGCDNKASVAWVNDTDFSLRGQRSKRSVAVEKRVIQRLVLAVAEEFRALRRLEPSVTYKVYHCPGAMNQLADSLSRALDRPCDDTGPLLSTILSSVPRIDFSGPQLVEQAIAQAGQCSSDDVFLVHSLDYEVEDSLFLPCPILDLSHSNESCDNFMRISLCHPTMAQADATTAALDALLAIEELEDTSNDLTDTVALVSENVSESSFLQRLLAYNNVKVIYRLVAVLRGVLRFWNAYCSSKKRYPFRQTAQRRARDDDLAQPQLLMPARLPIGLQSSGYEINDVLTVVRLCQRLDDFTKKGRAFVYDESTDLWYFRS</sequence>
<evidence type="ECO:0000313" key="1">
    <source>
        <dbReference type="EMBL" id="KAF4746484.1"/>
    </source>
</evidence>